<keyword evidence="2" id="KW-1133">Transmembrane helix</keyword>
<keyword evidence="4" id="KW-1185">Reference proteome</keyword>
<name>A0ABM9HVF6_9VIRU</name>
<feature type="transmembrane region" description="Helical" evidence="2">
    <location>
        <begin position="36"/>
        <end position="54"/>
    </location>
</feature>
<proteinExistence type="predicted"/>
<sequence>MTINSTKLLDGLTTILLAIPSIILIFGGPIQEYAPPEYLAVFMLLIAVISQLAANERSKLAVDTIKKWKYFDYLTTFFLAVYPFIVGYQDQLLAQLPPGWQVLGLIFFAGLSQWAANKRIQNAEPITTSLKPSTLVTNTTITPEADDLVAEDDEPAEDKKDGA</sequence>
<reference evidence="3" key="1">
    <citation type="submission" date="2022-10" db="EMBL/GenBank/DDBJ databases">
        <authorList>
            <person name="Bize A."/>
        </authorList>
    </citation>
    <scope>NUCLEOTIDE SEQUENCE [LARGE SCALE GENOMIC DNA]</scope>
</reference>
<feature type="region of interest" description="Disordered" evidence="1">
    <location>
        <begin position="142"/>
        <end position="163"/>
    </location>
</feature>
<accession>A0ABM9HVF6</accession>
<protein>
    <recommendedName>
        <fullName evidence="5">Holin</fullName>
    </recommendedName>
</protein>
<feature type="compositionally biased region" description="Acidic residues" evidence="1">
    <location>
        <begin position="144"/>
        <end position="156"/>
    </location>
</feature>
<feature type="transmembrane region" description="Helical" evidence="2">
    <location>
        <begin position="70"/>
        <end position="88"/>
    </location>
</feature>
<evidence type="ECO:0008006" key="5">
    <source>
        <dbReference type="Google" id="ProtNLM"/>
    </source>
</evidence>
<keyword evidence="2" id="KW-0472">Membrane</keyword>
<gene>
    <name evidence="3" type="ORF">CTG158_LOCUS2</name>
</gene>
<feature type="transmembrane region" description="Helical" evidence="2">
    <location>
        <begin position="100"/>
        <end position="116"/>
    </location>
</feature>
<dbReference type="EMBL" id="OX365879">
    <property type="protein sequence ID" value="CAI4043366.1"/>
    <property type="molecule type" value="Genomic_DNA"/>
</dbReference>
<dbReference type="Proteomes" id="UP001531446">
    <property type="component" value="Segment"/>
</dbReference>
<evidence type="ECO:0000313" key="4">
    <source>
        <dbReference type="Proteomes" id="UP001531446"/>
    </source>
</evidence>
<keyword evidence="2" id="KW-0812">Transmembrane</keyword>
<evidence type="ECO:0000256" key="1">
    <source>
        <dbReference type="SAM" id="MobiDB-lite"/>
    </source>
</evidence>
<feature type="transmembrane region" description="Helical" evidence="2">
    <location>
        <begin position="12"/>
        <end position="30"/>
    </location>
</feature>
<evidence type="ECO:0000256" key="2">
    <source>
        <dbReference type="SAM" id="Phobius"/>
    </source>
</evidence>
<organism evidence="3 4">
    <name type="scientific">uncultured archaeal virus</name>
    <dbReference type="NCBI Taxonomy" id="1960247"/>
    <lineage>
        <taxon>Viruses</taxon>
        <taxon>environmental samples</taxon>
    </lineage>
</organism>
<evidence type="ECO:0000313" key="3">
    <source>
        <dbReference type="EMBL" id="CAI4043366.1"/>
    </source>
</evidence>